<dbReference type="PANTHER" id="PTHR18895:SF74">
    <property type="entry name" value="MTRF1L RELEASE FACTOR GLUTAMINE METHYLTRANSFERASE"/>
    <property type="match status" value="1"/>
</dbReference>
<reference evidence="8" key="2">
    <citation type="submission" date="2022-07" db="EMBL/GenBank/DDBJ databases">
        <title>Complete genome of Mycoplasma hyosynoviae B1.</title>
        <authorList>
            <person name="Spergser J."/>
        </authorList>
    </citation>
    <scope>NUCLEOTIDE SEQUENCE</scope>
    <source>
        <strain evidence="8">B1</strain>
    </source>
</reference>
<dbReference type="Pfam" id="PF05175">
    <property type="entry name" value="MTS"/>
    <property type="match status" value="1"/>
</dbReference>
<dbReference type="CDD" id="cd02440">
    <property type="entry name" value="AdoMet_MTases"/>
    <property type="match status" value="1"/>
</dbReference>
<dbReference type="Proteomes" id="UP001059349">
    <property type="component" value="Chromosome"/>
</dbReference>
<dbReference type="InterPro" id="IPR002052">
    <property type="entry name" value="DNA_methylase_N6_adenine_CS"/>
</dbReference>
<sequence length="239" mass="27666">MDKSHEILIREKIRYNLKAEISTKEKKLLKRLCPVQKIIKRQIMQDVYLDLSYNVLIPRYETEEVILECYKHINTTSNVLDLGSGSGFIGLSIKKNVGCNVTLVDSSVQAIKQTKKNAKINNLEVKVIKSNWFSKIKNQQFDLIVSNPPYLDLEKTNEIYSPSLKWEPKKALFAKNNGFEHYETILSSAKNYLKPTGKLIFEIDPYIAQKLLKLYPNITLKEDINKKLRIAILTYNDLN</sequence>
<dbReference type="InterPro" id="IPR050320">
    <property type="entry name" value="N5-glutamine_MTase"/>
</dbReference>
<evidence type="ECO:0000256" key="4">
    <source>
        <dbReference type="ARBA" id="ARBA00022691"/>
    </source>
</evidence>
<dbReference type="InterPro" id="IPR029063">
    <property type="entry name" value="SAM-dependent_MTases_sf"/>
</dbReference>
<keyword evidence="3 7" id="KW-0808">Transferase</keyword>
<keyword evidence="2 7" id="KW-0489">Methyltransferase</keyword>
<dbReference type="GO" id="GO:0102559">
    <property type="term" value="F:peptide chain release factor N(5)-glutamine methyltransferase activity"/>
    <property type="evidence" value="ECO:0007669"/>
    <property type="project" value="UniProtKB-EC"/>
</dbReference>
<evidence type="ECO:0000313" key="8">
    <source>
        <dbReference type="EMBL" id="UTO25696.1"/>
    </source>
</evidence>
<organism evidence="7 9">
    <name type="scientific">Metamycoplasma hyosynoviae</name>
    <dbReference type="NCBI Taxonomy" id="29559"/>
    <lineage>
        <taxon>Bacteria</taxon>
        <taxon>Bacillati</taxon>
        <taxon>Mycoplasmatota</taxon>
        <taxon>Mycoplasmoidales</taxon>
        <taxon>Metamycoplasmataceae</taxon>
        <taxon>Metamycoplasma</taxon>
    </lineage>
</organism>
<dbReference type="GO" id="GO:0003676">
    <property type="term" value="F:nucleic acid binding"/>
    <property type="evidence" value="ECO:0007669"/>
    <property type="project" value="InterPro"/>
</dbReference>
<dbReference type="EMBL" id="CP101127">
    <property type="protein sequence ID" value="UTO25696.1"/>
    <property type="molecule type" value="Genomic_DNA"/>
</dbReference>
<protein>
    <recommendedName>
        <fullName evidence="1">peptide chain release factor N(5)-glutamine methyltransferase</fullName>
        <ecNumber evidence="1">2.1.1.297</ecNumber>
    </recommendedName>
</protein>
<evidence type="ECO:0000313" key="7">
    <source>
        <dbReference type="EMBL" id="TDU97876.1"/>
    </source>
</evidence>
<name>A0A4R7TZU9_9BACT</name>
<evidence type="ECO:0000256" key="5">
    <source>
        <dbReference type="ARBA" id="ARBA00048391"/>
    </source>
</evidence>
<evidence type="ECO:0000256" key="1">
    <source>
        <dbReference type="ARBA" id="ARBA00012771"/>
    </source>
</evidence>
<dbReference type="Gene3D" id="3.40.50.150">
    <property type="entry name" value="Vaccinia Virus protein VP39"/>
    <property type="match status" value="1"/>
</dbReference>
<dbReference type="GeneID" id="75105311"/>
<dbReference type="GO" id="GO:0032259">
    <property type="term" value="P:methylation"/>
    <property type="evidence" value="ECO:0007669"/>
    <property type="project" value="UniProtKB-KW"/>
</dbReference>
<feature type="domain" description="Methyltransferase small" evidence="6">
    <location>
        <begin position="66"/>
        <end position="156"/>
    </location>
</feature>
<evidence type="ECO:0000256" key="2">
    <source>
        <dbReference type="ARBA" id="ARBA00022603"/>
    </source>
</evidence>
<dbReference type="Proteomes" id="UP000294882">
    <property type="component" value="Unassembled WGS sequence"/>
</dbReference>
<dbReference type="PROSITE" id="PS00092">
    <property type="entry name" value="N6_MTASE"/>
    <property type="match status" value="1"/>
</dbReference>
<evidence type="ECO:0000259" key="6">
    <source>
        <dbReference type="Pfam" id="PF05175"/>
    </source>
</evidence>
<accession>A0A4R7TZU9</accession>
<dbReference type="SUPFAM" id="SSF53335">
    <property type="entry name" value="S-adenosyl-L-methionine-dependent methyltransferases"/>
    <property type="match status" value="1"/>
</dbReference>
<dbReference type="AlphaFoldDB" id="A0A4R7TZU9"/>
<dbReference type="InterPro" id="IPR004556">
    <property type="entry name" value="HemK-like"/>
</dbReference>
<dbReference type="RefSeq" id="WP_036441037.1">
    <property type="nucleotide sequence ID" value="NZ_CP101127.1"/>
</dbReference>
<proteinExistence type="predicted"/>
<evidence type="ECO:0000313" key="9">
    <source>
        <dbReference type="Proteomes" id="UP000294882"/>
    </source>
</evidence>
<gene>
    <name evidence="7" type="ORF">JN03_0405</name>
    <name evidence="8" type="ORF">NMG93_02320</name>
</gene>
<dbReference type="EC" id="2.1.1.297" evidence="1"/>
<dbReference type="EMBL" id="SOCH01000003">
    <property type="protein sequence ID" value="TDU97876.1"/>
    <property type="molecule type" value="Genomic_DNA"/>
</dbReference>
<comment type="catalytic activity">
    <reaction evidence="5">
        <text>L-glutaminyl-[peptide chain release factor] + S-adenosyl-L-methionine = N(5)-methyl-L-glutaminyl-[peptide chain release factor] + S-adenosyl-L-homocysteine + H(+)</text>
        <dbReference type="Rhea" id="RHEA:42896"/>
        <dbReference type="Rhea" id="RHEA-COMP:10271"/>
        <dbReference type="Rhea" id="RHEA-COMP:10272"/>
        <dbReference type="ChEBI" id="CHEBI:15378"/>
        <dbReference type="ChEBI" id="CHEBI:30011"/>
        <dbReference type="ChEBI" id="CHEBI:57856"/>
        <dbReference type="ChEBI" id="CHEBI:59789"/>
        <dbReference type="ChEBI" id="CHEBI:61891"/>
        <dbReference type="EC" id="2.1.1.297"/>
    </reaction>
</comment>
<reference evidence="7 9" key="1">
    <citation type="submission" date="2019-03" db="EMBL/GenBank/DDBJ databases">
        <title>Genomic Encyclopedia of Archaeal and Bacterial Type Strains, Phase II (KMG-II): from individual species to whole genera.</title>
        <authorList>
            <person name="Goeker M."/>
        </authorList>
    </citation>
    <scope>NUCLEOTIDE SEQUENCE [LARGE SCALE GENOMIC DNA]</scope>
    <source>
        <strain evidence="7 9">ATCC 25591</strain>
    </source>
</reference>
<dbReference type="PANTHER" id="PTHR18895">
    <property type="entry name" value="HEMK METHYLTRANSFERASE"/>
    <property type="match status" value="1"/>
</dbReference>
<dbReference type="InterPro" id="IPR007848">
    <property type="entry name" value="Small_mtfrase_dom"/>
</dbReference>
<keyword evidence="4" id="KW-0949">S-adenosyl-L-methionine</keyword>
<evidence type="ECO:0000256" key="3">
    <source>
        <dbReference type="ARBA" id="ARBA00022679"/>
    </source>
</evidence>
<dbReference type="NCBIfam" id="TIGR00536">
    <property type="entry name" value="hemK_fam"/>
    <property type="match status" value="1"/>
</dbReference>